<reference evidence="1" key="1">
    <citation type="submission" date="2021-06" db="EMBL/GenBank/DDBJ databases">
        <authorList>
            <person name="Kallberg Y."/>
            <person name="Tangrot J."/>
            <person name="Rosling A."/>
        </authorList>
    </citation>
    <scope>NUCLEOTIDE SEQUENCE</scope>
    <source>
        <strain evidence="1">MA453B</strain>
    </source>
</reference>
<evidence type="ECO:0000313" key="2">
    <source>
        <dbReference type="Proteomes" id="UP000789405"/>
    </source>
</evidence>
<protein>
    <submittedName>
        <fullName evidence="1">22650_t:CDS:1</fullName>
    </submittedName>
</protein>
<accession>A0A9N9HCK7</accession>
<organism evidence="1 2">
    <name type="scientific">Dentiscutata erythropus</name>
    <dbReference type="NCBI Taxonomy" id="1348616"/>
    <lineage>
        <taxon>Eukaryota</taxon>
        <taxon>Fungi</taxon>
        <taxon>Fungi incertae sedis</taxon>
        <taxon>Mucoromycota</taxon>
        <taxon>Glomeromycotina</taxon>
        <taxon>Glomeromycetes</taxon>
        <taxon>Diversisporales</taxon>
        <taxon>Gigasporaceae</taxon>
        <taxon>Dentiscutata</taxon>
    </lineage>
</organism>
<comment type="caution">
    <text evidence="1">The sequence shown here is derived from an EMBL/GenBank/DDBJ whole genome shotgun (WGS) entry which is preliminary data.</text>
</comment>
<gene>
    <name evidence="1" type="ORF">DERYTH_LOCUS10922</name>
</gene>
<proteinExistence type="predicted"/>
<dbReference type="Proteomes" id="UP000789405">
    <property type="component" value="Unassembled WGS sequence"/>
</dbReference>
<evidence type="ECO:0000313" key="1">
    <source>
        <dbReference type="EMBL" id="CAG8665202.1"/>
    </source>
</evidence>
<dbReference type="OrthoDB" id="10352390at2759"/>
<name>A0A9N9HCK7_9GLOM</name>
<dbReference type="EMBL" id="CAJVPY010006570">
    <property type="protein sequence ID" value="CAG8665202.1"/>
    <property type="molecule type" value="Genomic_DNA"/>
</dbReference>
<keyword evidence="2" id="KW-1185">Reference proteome</keyword>
<dbReference type="AlphaFoldDB" id="A0A9N9HCK7"/>
<sequence>MARQASAFKYLHGKKDTQITKYNTDELTNLLIDNDIHSPELLDPGKATDKREQLYINVHGLSWRSKV</sequence>